<dbReference type="InterPro" id="IPR050766">
    <property type="entry name" value="Bact_Lucif_Oxidored"/>
</dbReference>
<keyword evidence="2" id="KW-0503">Monooxygenase</keyword>
<dbReference type="SUPFAM" id="SSF51679">
    <property type="entry name" value="Bacterial luciferase-like"/>
    <property type="match status" value="1"/>
</dbReference>
<dbReference type="Gene3D" id="3.20.20.30">
    <property type="entry name" value="Luciferase-like domain"/>
    <property type="match status" value="1"/>
</dbReference>
<dbReference type="EMBL" id="NBWZ01000001">
    <property type="protein sequence ID" value="RFA09237.1"/>
    <property type="molecule type" value="Genomic_DNA"/>
</dbReference>
<feature type="domain" description="Luciferase-like" evidence="3">
    <location>
        <begin position="15"/>
        <end position="303"/>
    </location>
</feature>
<comment type="caution">
    <text evidence="4">The sequence shown here is derived from an EMBL/GenBank/DDBJ whole genome shotgun (WGS) entry which is preliminary data.</text>
</comment>
<protein>
    <submittedName>
        <fullName evidence="4">Luciferase</fullName>
    </submittedName>
</protein>
<dbReference type="PANTHER" id="PTHR30137:SF8">
    <property type="entry name" value="BLR5498 PROTEIN"/>
    <property type="match status" value="1"/>
</dbReference>
<reference evidence="4 5" key="1">
    <citation type="submission" date="2017-04" db="EMBL/GenBank/DDBJ databases">
        <title>Comparative genome analysis of Subtercola boreus.</title>
        <authorList>
            <person name="Cho Y.-J."/>
            <person name="Cho A."/>
            <person name="Kim O.-S."/>
            <person name="Lee J.-I."/>
        </authorList>
    </citation>
    <scope>NUCLEOTIDE SEQUENCE [LARGE SCALE GENOMIC DNA]</scope>
    <source>
        <strain evidence="4 5">K300</strain>
    </source>
</reference>
<proteinExistence type="predicted"/>
<dbReference type="Pfam" id="PF00296">
    <property type="entry name" value="Bac_luciferase"/>
    <property type="match status" value="1"/>
</dbReference>
<dbReference type="OrthoDB" id="9776438at2"/>
<accession>A0A3E0VK41</accession>
<dbReference type="GO" id="GO:0004497">
    <property type="term" value="F:monooxygenase activity"/>
    <property type="evidence" value="ECO:0007669"/>
    <property type="project" value="UniProtKB-KW"/>
</dbReference>
<dbReference type="RefSeq" id="WP_116414632.1">
    <property type="nucleotide sequence ID" value="NZ_NBWZ01000001.1"/>
</dbReference>
<sequence length="393" mass="43212">MKFQILDIVPYISNPVTGRLVSPADRFAQTVQVARRAEELGFDAYAVGERHAGHFLSTSPTVLLGAIAATTTRIRLQTGVTVLSLLDPVRVAEDYATIDQLSRGRLEPTIGKGNEVKHYPLFGLDIARQWDLLEEKYELLRRLWREQSVSWQGEFRAPLDGVTTLPRPFAGPPRIWHGSATTLRSAALAAKWGDPLFTANAIQPRENYAVLIDHYRAEYARHGHDPAHAYVGSGSGFTFVADTTREAKEQYGPVYEAIVAATNVPGNNTPFRDIDHAVAEGPALVGSPQQIIDKILSYHDLFGHDLQSLSLPTTVPFEQQLDMVERFAAEIIPTVRREAPTTLWEEADPFAGRPAFARPLFAAPPFATPPFAAPPTAQPQLAHTINLTAPGES</sequence>
<dbReference type="InterPro" id="IPR011251">
    <property type="entry name" value="Luciferase-like_dom"/>
</dbReference>
<dbReference type="InterPro" id="IPR036661">
    <property type="entry name" value="Luciferase-like_sf"/>
</dbReference>
<dbReference type="PANTHER" id="PTHR30137">
    <property type="entry name" value="LUCIFERASE-LIKE MONOOXYGENASE"/>
    <property type="match status" value="1"/>
</dbReference>
<organism evidence="4 5">
    <name type="scientific">Subtercola boreus</name>
    <dbReference type="NCBI Taxonomy" id="120213"/>
    <lineage>
        <taxon>Bacteria</taxon>
        <taxon>Bacillati</taxon>
        <taxon>Actinomycetota</taxon>
        <taxon>Actinomycetes</taxon>
        <taxon>Micrococcales</taxon>
        <taxon>Microbacteriaceae</taxon>
        <taxon>Subtercola</taxon>
    </lineage>
</organism>
<keyword evidence="1" id="KW-0560">Oxidoreductase</keyword>
<name>A0A3E0VK41_9MICO</name>
<dbReference type="GO" id="GO:0005829">
    <property type="term" value="C:cytosol"/>
    <property type="evidence" value="ECO:0007669"/>
    <property type="project" value="TreeGrafter"/>
</dbReference>
<dbReference type="AlphaFoldDB" id="A0A3E0VK41"/>
<evidence type="ECO:0000256" key="1">
    <source>
        <dbReference type="ARBA" id="ARBA00023002"/>
    </source>
</evidence>
<evidence type="ECO:0000313" key="4">
    <source>
        <dbReference type="EMBL" id="RFA09237.1"/>
    </source>
</evidence>
<evidence type="ECO:0000259" key="3">
    <source>
        <dbReference type="Pfam" id="PF00296"/>
    </source>
</evidence>
<dbReference type="GO" id="GO:0016705">
    <property type="term" value="F:oxidoreductase activity, acting on paired donors, with incorporation or reduction of molecular oxygen"/>
    <property type="evidence" value="ECO:0007669"/>
    <property type="project" value="InterPro"/>
</dbReference>
<evidence type="ECO:0000313" key="5">
    <source>
        <dbReference type="Proteomes" id="UP000256486"/>
    </source>
</evidence>
<dbReference type="Proteomes" id="UP000256486">
    <property type="component" value="Unassembled WGS sequence"/>
</dbReference>
<gene>
    <name evidence="4" type="ORF">B7R54_08365</name>
</gene>
<evidence type="ECO:0000256" key="2">
    <source>
        <dbReference type="ARBA" id="ARBA00023033"/>
    </source>
</evidence>
<keyword evidence="5" id="KW-1185">Reference proteome</keyword>